<keyword evidence="11" id="KW-1133">Transmembrane helix</keyword>
<evidence type="ECO:0000256" key="2">
    <source>
        <dbReference type="ARBA" id="ARBA00007293"/>
    </source>
</evidence>
<evidence type="ECO:0000256" key="5">
    <source>
        <dbReference type="ARBA" id="ARBA00023136"/>
    </source>
</evidence>
<evidence type="ECO:0000313" key="13">
    <source>
        <dbReference type="Proteomes" id="UP000663828"/>
    </source>
</evidence>
<gene>
    <name evidence="12" type="ORF">XAT740_LOCUS22860</name>
</gene>
<keyword evidence="3" id="KW-0963">Cytoplasm</keyword>
<protein>
    <submittedName>
        <fullName evidence="12">Uncharacterized protein</fullName>
    </submittedName>
</protein>
<comment type="subcellular location">
    <subcellularLocation>
        <location evidence="1">Cytoplasmic vesicle</location>
        <location evidence="1">Autophagosome</location>
    </subcellularLocation>
    <subcellularLocation>
        <location evidence="8">Endomembrane system</location>
        <topology evidence="8">Lipid-anchor</topology>
    </subcellularLocation>
</comment>
<dbReference type="SUPFAM" id="SSF54236">
    <property type="entry name" value="Ubiquitin-like"/>
    <property type="match status" value="1"/>
</dbReference>
<name>A0A814VA63_ADIRI</name>
<dbReference type="GO" id="GO:0012505">
    <property type="term" value="C:endomembrane system"/>
    <property type="evidence" value="ECO:0007669"/>
    <property type="project" value="UniProtKB-SubCell"/>
</dbReference>
<dbReference type="Pfam" id="PF02991">
    <property type="entry name" value="ATG8"/>
    <property type="match status" value="1"/>
</dbReference>
<dbReference type="Proteomes" id="UP000663828">
    <property type="component" value="Unassembled WGS sequence"/>
</dbReference>
<evidence type="ECO:0000256" key="1">
    <source>
        <dbReference type="ARBA" id="ARBA00004419"/>
    </source>
</evidence>
<evidence type="ECO:0000313" key="12">
    <source>
        <dbReference type="EMBL" id="CAF1186320.1"/>
    </source>
</evidence>
<reference evidence="12" key="1">
    <citation type="submission" date="2021-02" db="EMBL/GenBank/DDBJ databases">
        <authorList>
            <person name="Nowell W R."/>
        </authorList>
    </citation>
    <scope>NUCLEOTIDE SEQUENCE</scope>
</reference>
<dbReference type="InterPro" id="IPR004241">
    <property type="entry name" value="Atg8-like"/>
</dbReference>
<evidence type="ECO:0000256" key="3">
    <source>
        <dbReference type="ARBA" id="ARBA00022490"/>
    </source>
</evidence>
<accession>A0A814VA63</accession>
<sequence>MAPSSNVDNRTFKQRKNFATRKEEVAGIRSKFPNKIPVIVERYHKEKDLPILDKTKFLVPQELTMSQFVTIIRNRMQLNANQAFYLLVNNKSIASMSTSMAEIYRDDKDDDGFLYMTYASQEILTPSDQVSAYAPQGFGTKEATNNFFVAPQPKGRQPGGSGPLSAGALAAREMSISRFFLSKIGLGGSSATSAVETIADKAQTVVEKAQTVAAAATKAVASNVSSHGASHAHVASSSSSSHAAQSHGHGHDSHAAPWEGVNLWRTPYKGDTDTITQVKRSKGSLDKYVENRTRRIQQLQLFALRNKSTPTWVMMPRDKALFAVQGLIVGYVLYQVVTSVYQHLKAKDRIKLLKLLYKDNVD</sequence>
<dbReference type="FunFam" id="3.10.20.90:FF:000149">
    <property type="entry name" value="microtubule-associated proteins 1A/1B light chain 3C"/>
    <property type="match status" value="1"/>
</dbReference>
<evidence type="ECO:0000256" key="4">
    <source>
        <dbReference type="ARBA" id="ARBA00023006"/>
    </source>
</evidence>
<dbReference type="Gene3D" id="3.10.20.90">
    <property type="entry name" value="Phosphatidylinositol 3-kinase Catalytic Subunit, Chain A, domain 1"/>
    <property type="match status" value="1"/>
</dbReference>
<proteinExistence type="inferred from homology"/>
<feature type="transmembrane region" description="Helical" evidence="11">
    <location>
        <begin position="320"/>
        <end position="341"/>
    </location>
</feature>
<dbReference type="InterPro" id="IPR029071">
    <property type="entry name" value="Ubiquitin-like_domsf"/>
</dbReference>
<organism evidence="12 13">
    <name type="scientific">Adineta ricciae</name>
    <name type="common">Rotifer</name>
    <dbReference type="NCBI Taxonomy" id="249248"/>
    <lineage>
        <taxon>Eukaryota</taxon>
        <taxon>Metazoa</taxon>
        <taxon>Spiralia</taxon>
        <taxon>Gnathifera</taxon>
        <taxon>Rotifera</taxon>
        <taxon>Eurotatoria</taxon>
        <taxon>Bdelloidea</taxon>
        <taxon>Adinetida</taxon>
        <taxon>Adinetidae</taxon>
        <taxon>Adineta</taxon>
    </lineage>
</organism>
<dbReference type="AlphaFoldDB" id="A0A814VA63"/>
<feature type="compositionally biased region" description="Low complexity" evidence="10">
    <location>
        <begin position="224"/>
        <end position="247"/>
    </location>
</feature>
<dbReference type="PANTHER" id="PTHR10969">
    <property type="entry name" value="MICROTUBULE-ASSOCIATED PROTEINS 1A/1B LIGHT CHAIN 3-RELATED"/>
    <property type="match status" value="1"/>
</dbReference>
<dbReference type="GO" id="GO:0031410">
    <property type="term" value="C:cytoplasmic vesicle"/>
    <property type="evidence" value="ECO:0007669"/>
    <property type="project" value="UniProtKB-KW"/>
</dbReference>
<dbReference type="GO" id="GO:0005776">
    <property type="term" value="C:autophagosome"/>
    <property type="evidence" value="ECO:0007669"/>
    <property type="project" value="UniProtKB-SubCell"/>
</dbReference>
<evidence type="ECO:0000256" key="10">
    <source>
        <dbReference type="SAM" id="MobiDB-lite"/>
    </source>
</evidence>
<keyword evidence="7" id="KW-0968">Cytoplasmic vesicle</keyword>
<evidence type="ECO:0000256" key="6">
    <source>
        <dbReference type="ARBA" id="ARBA00023288"/>
    </source>
</evidence>
<dbReference type="CDD" id="cd17236">
    <property type="entry name" value="Ubl_ATG8_MAP1LC3C"/>
    <property type="match status" value="1"/>
</dbReference>
<keyword evidence="4 9" id="KW-0072">Autophagy</keyword>
<dbReference type="InterPro" id="IPR027731">
    <property type="entry name" value="MAP1A/MAP1B_LC3C"/>
</dbReference>
<dbReference type="GO" id="GO:0016236">
    <property type="term" value="P:macroautophagy"/>
    <property type="evidence" value="ECO:0007669"/>
    <property type="project" value="UniProtKB-ARBA"/>
</dbReference>
<evidence type="ECO:0000256" key="9">
    <source>
        <dbReference type="RuleBase" id="RU004384"/>
    </source>
</evidence>
<keyword evidence="5 11" id="KW-0472">Membrane</keyword>
<evidence type="ECO:0000256" key="11">
    <source>
        <dbReference type="SAM" id="Phobius"/>
    </source>
</evidence>
<feature type="region of interest" description="Disordered" evidence="10">
    <location>
        <begin position="224"/>
        <end position="256"/>
    </location>
</feature>
<keyword evidence="11" id="KW-0812">Transmembrane</keyword>
<evidence type="ECO:0000256" key="8">
    <source>
        <dbReference type="ARBA" id="ARBA00037868"/>
    </source>
</evidence>
<comment type="caution">
    <text evidence="12">The sequence shown here is derived from an EMBL/GenBank/DDBJ whole genome shotgun (WGS) entry which is preliminary data.</text>
</comment>
<evidence type="ECO:0000256" key="7">
    <source>
        <dbReference type="ARBA" id="ARBA00023329"/>
    </source>
</evidence>
<keyword evidence="13" id="KW-1185">Reference proteome</keyword>
<dbReference type="GO" id="GO:0006950">
    <property type="term" value="P:response to stress"/>
    <property type="evidence" value="ECO:0007669"/>
    <property type="project" value="UniProtKB-ARBA"/>
</dbReference>
<keyword evidence="6" id="KW-0449">Lipoprotein</keyword>
<comment type="similarity">
    <text evidence="2 9">Belongs to the ATG8 family.</text>
</comment>
<dbReference type="EMBL" id="CAJNOR010001702">
    <property type="protein sequence ID" value="CAF1186320.1"/>
    <property type="molecule type" value="Genomic_DNA"/>
</dbReference>